<evidence type="ECO:0000256" key="4">
    <source>
        <dbReference type="ARBA" id="ARBA00023002"/>
    </source>
</evidence>
<keyword evidence="3" id="KW-0274">FAD</keyword>
<dbReference type="Gene3D" id="3.90.700.10">
    <property type="entry name" value="Succinate dehydrogenase/fumarate reductase flavoprotein, catalytic domain"/>
    <property type="match status" value="1"/>
</dbReference>
<dbReference type="EMBL" id="BMIO01000001">
    <property type="protein sequence ID" value="GGD32823.1"/>
    <property type="molecule type" value="Genomic_DNA"/>
</dbReference>
<evidence type="ECO:0000259" key="5">
    <source>
        <dbReference type="Pfam" id="PF00890"/>
    </source>
</evidence>
<dbReference type="PANTHER" id="PTHR43400">
    <property type="entry name" value="FUMARATE REDUCTASE"/>
    <property type="match status" value="1"/>
</dbReference>
<organism evidence="6 7">
    <name type="scientific">Croceicoccus pelagius</name>
    <dbReference type="NCBI Taxonomy" id="1703341"/>
    <lineage>
        <taxon>Bacteria</taxon>
        <taxon>Pseudomonadati</taxon>
        <taxon>Pseudomonadota</taxon>
        <taxon>Alphaproteobacteria</taxon>
        <taxon>Sphingomonadales</taxon>
        <taxon>Erythrobacteraceae</taxon>
        <taxon>Croceicoccus</taxon>
    </lineage>
</organism>
<keyword evidence="7" id="KW-1185">Reference proteome</keyword>
<evidence type="ECO:0000313" key="7">
    <source>
        <dbReference type="Proteomes" id="UP000598997"/>
    </source>
</evidence>
<keyword evidence="4" id="KW-0560">Oxidoreductase</keyword>
<proteinExistence type="predicted"/>
<dbReference type="InterPro" id="IPR036188">
    <property type="entry name" value="FAD/NAD-bd_sf"/>
</dbReference>
<dbReference type="Pfam" id="PF00890">
    <property type="entry name" value="FAD_binding_2"/>
    <property type="match status" value="1"/>
</dbReference>
<dbReference type="SUPFAM" id="SSF51905">
    <property type="entry name" value="FAD/NAD(P)-binding domain"/>
    <property type="match status" value="1"/>
</dbReference>
<evidence type="ECO:0000313" key="6">
    <source>
        <dbReference type="EMBL" id="GGD32823.1"/>
    </source>
</evidence>
<reference evidence="6 7" key="1">
    <citation type="journal article" date="2014" name="Int. J. Syst. Evol. Microbiol.">
        <title>Complete genome sequence of Corynebacterium casei LMG S-19264T (=DSM 44701T), isolated from a smear-ripened cheese.</title>
        <authorList>
            <consortium name="US DOE Joint Genome Institute (JGI-PGF)"/>
            <person name="Walter F."/>
            <person name="Albersmeier A."/>
            <person name="Kalinowski J."/>
            <person name="Ruckert C."/>
        </authorList>
    </citation>
    <scope>NUCLEOTIDE SEQUENCE [LARGE SCALE GENOMIC DNA]</scope>
    <source>
        <strain evidence="6 7">CGMCC 1.15358</strain>
    </source>
</reference>
<dbReference type="PANTHER" id="PTHR43400:SF10">
    <property type="entry name" value="3-OXOSTEROID 1-DEHYDROGENASE"/>
    <property type="match status" value="1"/>
</dbReference>
<dbReference type="AlphaFoldDB" id="A0A917DF24"/>
<dbReference type="SUPFAM" id="SSF56425">
    <property type="entry name" value="Succinate dehydrogenase/fumarate reductase flavoprotein, catalytic domain"/>
    <property type="match status" value="1"/>
</dbReference>
<gene>
    <name evidence="6" type="ORF">GCM10010989_03600</name>
</gene>
<dbReference type="PRINTS" id="PR00368">
    <property type="entry name" value="FADPNR"/>
</dbReference>
<comment type="cofactor">
    <cofactor evidence="1">
        <name>FAD</name>
        <dbReference type="ChEBI" id="CHEBI:57692"/>
    </cofactor>
</comment>
<dbReference type="InterPro" id="IPR027477">
    <property type="entry name" value="Succ_DH/fumarate_Rdtase_cat_sf"/>
</dbReference>
<evidence type="ECO:0000256" key="3">
    <source>
        <dbReference type="ARBA" id="ARBA00022827"/>
    </source>
</evidence>
<dbReference type="Gene3D" id="3.50.50.60">
    <property type="entry name" value="FAD/NAD(P)-binding domain"/>
    <property type="match status" value="1"/>
</dbReference>
<dbReference type="GO" id="GO:0016491">
    <property type="term" value="F:oxidoreductase activity"/>
    <property type="evidence" value="ECO:0007669"/>
    <property type="project" value="UniProtKB-KW"/>
</dbReference>
<evidence type="ECO:0000256" key="2">
    <source>
        <dbReference type="ARBA" id="ARBA00022630"/>
    </source>
</evidence>
<dbReference type="InterPro" id="IPR003953">
    <property type="entry name" value="FAD-dep_OxRdtase_2_FAD-bd"/>
</dbReference>
<dbReference type="GO" id="GO:0008202">
    <property type="term" value="P:steroid metabolic process"/>
    <property type="evidence" value="ECO:0007669"/>
    <property type="project" value="UniProtKB-ARBA"/>
</dbReference>
<dbReference type="Proteomes" id="UP000598997">
    <property type="component" value="Unassembled WGS sequence"/>
</dbReference>
<protein>
    <recommendedName>
        <fullName evidence="5">FAD-dependent oxidoreductase 2 FAD-binding domain-containing protein</fullName>
    </recommendedName>
</protein>
<sequence length="470" mass="50469">MVQLREVSVEEMRMADDYDVIIVGAGGAGLAAGLTAADAGKRVLLVEADDRAGGSTSLSGGVFYAAGTSLQREAGIEGDTAEDMYRYYMTLNQYKPEPAIVRRLCKDATPAFEWLRELGVTFRTEDLYASGVDKIRRGHRAAGHGAEITEVLEGHLSTRGADLALGTRVERLLIENGRCRGIVVDGEPVTAGAVVLATGGFGANRAMLAELYPDAALHGDRHWYIGSDHCQGDGLTLALEAGGELTPRNRGLLLLTPGFARDLESYLPGWLMMVNRQGHRFVDETIEYSVLATVLREQEGRECWAILDEDARLESATTQYRPAPNWHEERLLDHVAAGTLQTGATLEELAQRCGLPADAMKVTAERYSEMSDRGEDTDYFKPAGMLRPVRRGPFYAARINAAIVCWTGVGIRIDAEAHVLASDGTPIHGLYAAGETTGGMHGDCYAAGGASIANAIVFGRIAGRNAAALA</sequence>
<feature type="domain" description="FAD-dependent oxidoreductase 2 FAD-binding" evidence="5">
    <location>
        <begin position="19"/>
        <end position="449"/>
    </location>
</feature>
<keyword evidence="2" id="KW-0285">Flavoprotein</keyword>
<comment type="caution">
    <text evidence="6">The sequence shown here is derived from an EMBL/GenBank/DDBJ whole genome shotgun (WGS) entry which is preliminary data.</text>
</comment>
<accession>A0A917DF24</accession>
<dbReference type="RefSeq" id="WP_229660262.1">
    <property type="nucleotide sequence ID" value="NZ_BMIO01000001.1"/>
</dbReference>
<name>A0A917DF24_9SPHN</name>
<evidence type="ECO:0000256" key="1">
    <source>
        <dbReference type="ARBA" id="ARBA00001974"/>
    </source>
</evidence>
<dbReference type="InterPro" id="IPR050315">
    <property type="entry name" value="FAD-oxidoreductase_2"/>
</dbReference>